<evidence type="ECO:0000256" key="1">
    <source>
        <dbReference type="SAM" id="Phobius"/>
    </source>
</evidence>
<feature type="transmembrane region" description="Helical" evidence="1">
    <location>
        <begin position="33"/>
        <end position="49"/>
    </location>
</feature>
<name>A0ABT4TJL1_9ACTN</name>
<keyword evidence="3" id="KW-1185">Reference proteome</keyword>
<gene>
    <name evidence="2" type="ORF">O4U47_10220</name>
</gene>
<keyword evidence="1" id="KW-0812">Transmembrane</keyword>
<accession>A0ABT4TJL1</accession>
<comment type="caution">
    <text evidence="2">The sequence shown here is derived from an EMBL/GenBank/DDBJ whole genome shotgun (WGS) entry which is preliminary data.</text>
</comment>
<feature type="transmembrane region" description="Helical" evidence="1">
    <location>
        <begin position="104"/>
        <end position="125"/>
    </location>
</feature>
<keyword evidence="1" id="KW-0472">Membrane</keyword>
<dbReference type="RefSeq" id="WP_270677489.1">
    <property type="nucleotide sequence ID" value="NZ_JAQFWP010000014.1"/>
</dbReference>
<organism evidence="2 3">
    <name type="scientific">Nocardiopsis suaedae</name>
    <dbReference type="NCBI Taxonomy" id="3018444"/>
    <lineage>
        <taxon>Bacteria</taxon>
        <taxon>Bacillati</taxon>
        <taxon>Actinomycetota</taxon>
        <taxon>Actinomycetes</taxon>
        <taxon>Streptosporangiales</taxon>
        <taxon>Nocardiopsidaceae</taxon>
        <taxon>Nocardiopsis</taxon>
    </lineage>
</organism>
<dbReference type="Proteomes" id="UP001165685">
    <property type="component" value="Unassembled WGS sequence"/>
</dbReference>
<feature type="transmembrane region" description="Helical" evidence="1">
    <location>
        <begin position="6"/>
        <end position="26"/>
    </location>
</feature>
<keyword evidence="1" id="KW-1133">Transmembrane helix</keyword>
<dbReference type="EMBL" id="JAQFWP010000014">
    <property type="protein sequence ID" value="MDA2804888.1"/>
    <property type="molecule type" value="Genomic_DNA"/>
</dbReference>
<sequence>MSYEWFLWGLAAVSAAAVSLALASMTRGWKAKVFALGVFPLAISAVMVLRSTARGIDPVEALHIFILCTLDLALMRLVFAGWIRRQWELYDREGRWAQTSAGQLAVFFAAFITGLAVLGASLWGVEEALY</sequence>
<feature type="transmembrane region" description="Helical" evidence="1">
    <location>
        <begin position="61"/>
        <end position="83"/>
    </location>
</feature>
<evidence type="ECO:0000313" key="3">
    <source>
        <dbReference type="Proteomes" id="UP001165685"/>
    </source>
</evidence>
<protein>
    <submittedName>
        <fullName evidence="2">Uncharacterized protein</fullName>
    </submittedName>
</protein>
<evidence type="ECO:0000313" key="2">
    <source>
        <dbReference type="EMBL" id="MDA2804888.1"/>
    </source>
</evidence>
<proteinExistence type="predicted"/>
<reference evidence="2" key="1">
    <citation type="submission" date="2023-01" db="EMBL/GenBank/DDBJ databases">
        <title>Draft genome sequence of Nocardiopsis sp. LSu2-4 isolated from halophytes.</title>
        <authorList>
            <person name="Duangmal K."/>
            <person name="Chantavorakit T."/>
        </authorList>
    </citation>
    <scope>NUCLEOTIDE SEQUENCE</scope>
    <source>
        <strain evidence="2">LSu2-4</strain>
    </source>
</reference>